<organism evidence="1 2">
    <name type="scientific">Geopseudomonas guangdongensis</name>
    <dbReference type="NCBI Taxonomy" id="1245526"/>
    <lineage>
        <taxon>Bacteria</taxon>
        <taxon>Pseudomonadati</taxon>
        <taxon>Pseudomonadota</taxon>
        <taxon>Gammaproteobacteria</taxon>
        <taxon>Pseudomonadales</taxon>
        <taxon>Pseudomonadaceae</taxon>
        <taxon>Geopseudomonas</taxon>
    </lineage>
</organism>
<accession>A0A1H2G4J0</accession>
<reference evidence="2" key="1">
    <citation type="submission" date="2016-10" db="EMBL/GenBank/DDBJ databases">
        <authorList>
            <person name="Varghese N."/>
            <person name="Submissions S."/>
        </authorList>
    </citation>
    <scope>NUCLEOTIDE SEQUENCE [LARGE SCALE GENOMIC DNA]</scope>
    <source>
        <strain evidence="2">CCTCC 2012022</strain>
    </source>
</reference>
<protein>
    <recommendedName>
        <fullName evidence="3">DUF3833 domain-containing protein</fullName>
    </recommendedName>
</protein>
<dbReference type="STRING" id="1245526.SAMN05216580_1588"/>
<evidence type="ECO:0000313" key="1">
    <source>
        <dbReference type="EMBL" id="SDU14542.1"/>
    </source>
</evidence>
<dbReference type="OrthoDB" id="5296954at2"/>
<evidence type="ECO:0000313" key="2">
    <source>
        <dbReference type="Proteomes" id="UP000243063"/>
    </source>
</evidence>
<evidence type="ECO:0008006" key="3">
    <source>
        <dbReference type="Google" id="ProtNLM"/>
    </source>
</evidence>
<sequence length="174" mass="19854">MKKWLLALSLAVLAGCGAPGVQDYRDAQPALDLPQYFLGTTDAWGMFQKRNGEVVKRFKVVIEGRMEGEQLVLDERFAYSDGSTDRRVWRLQRQADGQWRGSAADVIGSARGELAGNALNWRYSLLLPVDGTTYEVDFDDWMFLIDEQVMVNRARMSKFGFELGQVTLFFRKRD</sequence>
<dbReference type="AlphaFoldDB" id="A0A1H2G4J0"/>
<proteinExistence type="predicted"/>
<gene>
    <name evidence="1" type="ORF">SAMN05216580_1588</name>
</gene>
<dbReference type="RefSeq" id="WP_090213430.1">
    <property type="nucleotide sequence ID" value="NZ_LT629780.1"/>
</dbReference>
<dbReference type="Pfam" id="PF12915">
    <property type="entry name" value="DUF3833"/>
    <property type="match status" value="1"/>
</dbReference>
<dbReference type="InterPro" id="IPR024409">
    <property type="entry name" value="DUF3833"/>
</dbReference>
<dbReference type="EMBL" id="LT629780">
    <property type="protein sequence ID" value="SDU14542.1"/>
    <property type="molecule type" value="Genomic_DNA"/>
</dbReference>
<keyword evidence="2" id="KW-1185">Reference proteome</keyword>
<dbReference type="PROSITE" id="PS51257">
    <property type="entry name" value="PROKAR_LIPOPROTEIN"/>
    <property type="match status" value="1"/>
</dbReference>
<name>A0A1H2G4J0_9GAMM</name>
<dbReference type="Proteomes" id="UP000243063">
    <property type="component" value="Chromosome I"/>
</dbReference>